<comment type="caution">
    <text evidence="1">The sequence shown here is derived from an EMBL/GenBank/DDBJ whole genome shotgun (WGS) entry which is preliminary data.</text>
</comment>
<gene>
    <name evidence="1" type="ORF">LKD70_08610</name>
</gene>
<dbReference type="RefSeq" id="WP_227707618.1">
    <property type="nucleotide sequence ID" value="NZ_JAJEQX010000013.1"/>
</dbReference>
<dbReference type="EMBL" id="JAJEQX010000013">
    <property type="protein sequence ID" value="MCC2254477.1"/>
    <property type="molecule type" value="Genomic_DNA"/>
</dbReference>
<evidence type="ECO:0000313" key="1">
    <source>
        <dbReference type="EMBL" id="MCC2254477.1"/>
    </source>
</evidence>
<name>A0ABS8FX01_9FIRM</name>
<organism evidence="1 2">
    <name type="scientific">Ruminococcus turbiniformis</name>
    <dbReference type="NCBI Taxonomy" id="2881258"/>
    <lineage>
        <taxon>Bacteria</taxon>
        <taxon>Bacillati</taxon>
        <taxon>Bacillota</taxon>
        <taxon>Clostridia</taxon>
        <taxon>Eubacteriales</taxon>
        <taxon>Oscillospiraceae</taxon>
        <taxon>Ruminococcus</taxon>
    </lineage>
</organism>
<protein>
    <submittedName>
        <fullName evidence="1">Uncharacterized protein</fullName>
    </submittedName>
</protein>
<evidence type="ECO:0000313" key="2">
    <source>
        <dbReference type="Proteomes" id="UP001198151"/>
    </source>
</evidence>
<proteinExistence type="predicted"/>
<accession>A0ABS8FX01</accession>
<dbReference type="Proteomes" id="UP001198151">
    <property type="component" value="Unassembled WGS sequence"/>
</dbReference>
<reference evidence="1 2" key="1">
    <citation type="submission" date="2021-10" db="EMBL/GenBank/DDBJ databases">
        <title>Anaerobic single-cell dispensing facilitates the cultivation of human gut bacteria.</title>
        <authorList>
            <person name="Afrizal A."/>
        </authorList>
    </citation>
    <scope>NUCLEOTIDE SEQUENCE [LARGE SCALE GENOMIC DNA]</scope>
    <source>
        <strain evidence="1 2">CLA-AA-H200</strain>
    </source>
</reference>
<sequence length="88" mass="9785">MKLPIKLRVLDYAIHKDGSFSAEEAAREIGHEYPGEKTVSVKNIEKIIRVYCGIGMLKASDIDLDEEDNLKIAYEVTSAGRACESMIP</sequence>
<keyword evidence="2" id="KW-1185">Reference proteome</keyword>